<dbReference type="STRING" id="1178516.AWR27_12490"/>
<feature type="transmembrane region" description="Helical" evidence="1">
    <location>
        <begin position="40"/>
        <end position="59"/>
    </location>
</feature>
<dbReference type="CDD" id="cd03506">
    <property type="entry name" value="Delta6-FADS-like"/>
    <property type="match status" value="1"/>
</dbReference>
<dbReference type="InterPro" id="IPR012171">
    <property type="entry name" value="Fatty_acid_desaturase"/>
</dbReference>
<dbReference type="Pfam" id="PF00487">
    <property type="entry name" value="FA_desaturase"/>
    <property type="match status" value="1"/>
</dbReference>
<feature type="transmembrane region" description="Helical" evidence="1">
    <location>
        <begin position="212"/>
        <end position="231"/>
    </location>
</feature>
<feature type="domain" description="Fatty acid desaturase" evidence="2">
    <location>
        <begin position="70"/>
        <end position="338"/>
    </location>
</feature>
<evidence type="ECO:0000259" key="2">
    <source>
        <dbReference type="Pfam" id="PF00487"/>
    </source>
</evidence>
<dbReference type="RefSeq" id="WP_077131497.1">
    <property type="nucleotide sequence ID" value="NZ_CP014263.1"/>
</dbReference>
<organism evidence="3 4">
    <name type="scientific">Spirosoma montaniterrae</name>
    <dbReference type="NCBI Taxonomy" id="1178516"/>
    <lineage>
        <taxon>Bacteria</taxon>
        <taxon>Pseudomonadati</taxon>
        <taxon>Bacteroidota</taxon>
        <taxon>Cytophagia</taxon>
        <taxon>Cytophagales</taxon>
        <taxon>Cytophagaceae</taxon>
        <taxon>Spirosoma</taxon>
    </lineage>
</organism>
<dbReference type="InterPro" id="IPR005804">
    <property type="entry name" value="FA_desaturase_dom"/>
</dbReference>
<evidence type="ECO:0000313" key="4">
    <source>
        <dbReference type="Proteomes" id="UP000187941"/>
    </source>
</evidence>
<protein>
    <submittedName>
        <fullName evidence="3">Fatty acid desaturase</fullName>
    </submittedName>
</protein>
<name>A0A1P9WXH8_9BACT</name>
<dbReference type="Proteomes" id="UP000187941">
    <property type="component" value="Chromosome"/>
</dbReference>
<dbReference type="PANTHER" id="PTHR19353">
    <property type="entry name" value="FATTY ACID DESATURASE 2"/>
    <property type="match status" value="1"/>
</dbReference>
<dbReference type="AlphaFoldDB" id="A0A1P9WXH8"/>
<feature type="transmembrane region" description="Helical" evidence="1">
    <location>
        <begin position="66"/>
        <end position="86"/>
    </location>
</feature>
<sequence length="375" mass="42442">MTTKLKFTPTSQSLFFVTLRRRVDAYFTQQACSPHANRAMWAKALFFLIGYALLYALLLSNQFGPLGSLGLAITLGVFAACIGFNVSHDALHGAFSSRPWVNRLLGNSFYLLGANPYVWKITHNVVHHTYTNIPGHDEDIEIAPGLVRLDPEEPLRPWHRYQHLYTIPLYSLASLSWVLRKDYVKFFKHQIGQHTPPAHPRSEYVNLFLGKALYYVFFLVIPLLVLDLAWWQVLLGFLIMHLAEGLVLGLVFQLAHVVEGTSFPIPDASGSVDDAWAIHQLRTTANFAPRSQLAAFICGGLNRQIEHHLFPKVCHIHYPAITAIVRQTAHEFDLPYLENPSFGSALFSHFRLLRTMGQQEQGLQVDAFLKNTVNV</sequence>
<keyword evidence="1" id="KW-1133">Transmembrane helix</keyword>
<dbReference type="PANTHER" id="PTHR19353:SF19">
    <property type="entry name" value="DELTA(5) FATTY ACID DESATURASE C-RELATED"/>
    <property type="match status" value="1"/>
</dbReference>
<dbReference type="EMBL" id="CP014263">
    <property type="protein sequence ID" value="AQG80071.1"/>
    <property type="molecule type" value="Genomic_DNA"/>
</dbReference>
<dbReference type="GO" id="GO:0016717">
    <property type="term" value="F:oxidoreductase activity, acting on paired donors, with oxidation of a pair of donors resulting in the reduction of molecular oxygen to two molecules of water"/>
    <property type="evidence" value="ECO:0007669"/>
    <property type="project" value="TreeGrafter"/>
</dbReference>
<keyword evidence="4" id="KW-1185">Reference proteome</keyword>
<keyword evidence="1" id="KW-0812">Transmembrane</keyword>
<proteinExistence type="predicted"/>
<accession>A0A1P9WXH8</accession>
<evidence type="ECO:0000313" key="3">
    <source>
        <dbReference type="EMBL" id="AQG80071.1"/>
    </source>
</evidence>
<dbReference type="PIRSF" id="PIRSF015921">
    <property type="entry name" value="FA_sphinglp_des"/>
    <property type="match status" value="1"/>
</dbReference>
<gene>
    <name evidence="3" type="ORF">AWR27_12490</name>
</gene>
<reference evidence="3 4" key="1">
    <citation type="submission" date="2016-01" db="EMBL/GenBank/DDBJ databases">
        <authorList>
            <person name="Oliw E.H."/>
        </authorList>
    </citation>
    <scope>NUCLEOTIDE SEQUENCE [LARGE SCALE GENOMIC DNA]</scope>
    <source>
        <strain evidence="3 4">DY10</strain>
    </source>
</reference>
<dbReference type="GO" id="GO:0008610">
    <property type="term" value="P:lipid biosynthetic process"/>
    <property type="evidence" value="ECO:0007669"/>
    <property type="project" value="UniProtKB-ARBA"/>
</dbReference>
<dbReference type="KEGG" id="smon:AWR27_12490"/>
<keyword evidence="1" id="KW-0472">Membrane</keyword>
<dbReference type="OrthoDB" id="104711at2"/>
<evidence type="ECO:0000256" key="1">
    <source>
        <dbReference type="SAM" id="Phobius"/>
    </source>
</evidence>
<feature type="transmembrane region" description="Helical" evidence="1">
    <location>
        <begin position="237"/>
        <end position="255"/>
    </location>
</feature>
<dbReference type="GO" id="GO:0016020">
    <property type="term" value="C:membrane"/>
    <property type="evidence" value="ECO:0007669"/>
    <property type="project" value="TreeGrafter"/>
</dbReference>